<organism evidence="1 2">
    <name type="scientific">Corynascus novoguineensis</name>
    <dbReference type="NCBI Taxonomy" id="1126955"/>
    <lineage>
        <taxon>Eukaryota</taxon>
        <taxon>Fungi</taxon>
        <taxon>Dikarya</taxon>
        <taxon>Ascomycota</taxon>
        <taxon>Pezizomycotina</taxon>
        <taxon>Sordariomycetes</taxon>
        <taxon>Sordariomycetidae</taxon>
        <taxon>Sordariales</taxon>
        <taxon>Chaetomiaceae</taxon>
        <taxon>Corynascus</taxon>
    </lineage>
</organism>
<dbReference type="AlphaFoldDB" id="A0AAN7HM53"/>
<name>A0AAN7HM53_9PEZI</name>
<keyword evidence="2" id="KW-1185">Reference proteome</keyword>
<comment type="caution">
    <text evidence="1">The sequence shown here is derived from an EMBL/GenBank/DDBJ whole genome shotgun (WGS) entry which is preliminary data.</text>
</comment>
<dbReference type="Pfam" id="PF11735">
    <property type="entry name" value="CAP59_mtransfer"/>
    <property type="match status" value="1"/>
</dbReference>
<sequence length="431" mass="47929">MPRRKFVIFVQIGTAFLVALFLLVHLGYTSITGPLALDQQLEGFDISANAILSRQNLTSHVQAILDPYRDTGAPTFRCPFFDLSRYRYLQDESPASSQPQIRYFFALNLRDCVSVLPRLLGSVVQVIRFLGPASCALSIVEGNSPDGTAEVLAALEPQLSKLGIRTYFTLNSSVDPLGEGSDRFRELATLRNMALSPIANITATTTTHPSDAVHSLNVADDASVIFLNDVAICPDDILELVHQRQAQTADMACAMDWTGDNPAVFYDIYVSRAINGDLFFDIPPWVSWERATDLFWNEPVARARLARHEPFQVYACWNGAVVFAARPVVAGEVAFRGAHKDKKECHAGEPTLFCKDLWFRGYGKIMVVPSVNLDYTVDAGKRIKELKGFATSWVAESDAGTQVEWRGPPDQVKCMPTFDNQSWRPWNESLV</sequence>
<dbReference type="Proteomes" id="UP001303647">
    <property type="component" value="Unassembled WGS sequence"/>
</dbReference>
<dbReference type="PANTHER" id="PTHR34144">
    <property type="entry name" value="CHROMOSOME 8, WHOLE GENOME SHOTGUN SEQUENCE"/>
    <property type="match status" value="1"/>
</dbReference>
<gene>
    <name evidence="1" type="ORF">C7999DRAFT_42241</name>
</gene>
<reference evidence="1" key="1">
    <citation type="journal article" date="2023" name="Mol. Phylogenet. Evol.">
        <title>Genome-scale phylogeny and comparative genomics of the fungal order Sordariales.</title>
        <authorList>
            <person name="Hensen N."/>
            <person name="Bonometti L."/>
            <person name="Westerberg I."/>
            <person name="Brannstrom I.O."/>
            <person name="Guillou S."/>
            <person name="Cros-Aarteil S."/>
            <person name="Calhoun S."/>
            <person name="Haridas S."/>
            <person name="Kuo A."/>
            <person name="Mondo S."/>
            <person name="Pangilinan J."/>
            <person name="Riley R."/>
            <person name="LaButti K."/>
            <person name="Andreopoulos B."/>
            <person name="Lipzen A."/>
            <person name="Chen C."/>
            <person name="Yan M."/>
            <person name="Daum C."/>
            <person name="Ng V."/>
            <person name="Clum A."/>
            <person name="Steindorff A."/>
            <person name="Ohm R.A."/>
            <person name="Martin F."/>
            <person name="Silar P."/>
            <person name="Natvig D.O."/>
            <person name="Lalanne C."/>
            <person name="Gautier V."/>
            <person name="Ament-Velasquez S.L."/>
            <person name="Kruys A."/>
            <person name="Hutchinson M.I."/>
            <person name="Powell A.J."/>
            <person name="Barry K."/>
            <person name="Miller A.N."/>
            <person name="Grigoriev I.V."/>
            <person name="Debuchy R."/>
            <person name="Gladieux P."/>
            <person name="Hiltunen Thoren M."/>
            <person name="Johannesson H."/>
        </authorList>
    </citation>
    <scope>NUCLEOTIDE SEQUENCE</scope>
    <source>
        <strain evidence="1">CBS 359.72</strain>
    </source>
</reference>
<protein>
    <submittedName>
        <fullName evidence="1">Glycosyltransferase</fullName>
    </submittedName>
</protein>
<accession>A0AAN7HM53</accession>
<evidence type="ECO:0000313" key="1">
    <source>
        <dbReference type="EMBL" id="KAK4246320.1"/>
    </source>
</evidence>
<dbReference type="InterPro" id="IPR021047">
    <property type="entry name" value="Mannosyltransferase_CMT1"/>
</dbReference>
<evidence type="ECO:0000313" key="2">
    <source>
        <dbReference type="Proteomes" id="UP001303647"/>
    </source>
</evidence>
<proteinExistence type="predicted"/>
<dbReference type="EMBL" id="MU857677">
    <property type="protein sequence ID" value="KAK4246320.1"/>
    <property type="molecule type" value="Genomic_DNA"/>
</dbReference>
<reference evidence="1" key="2">
    <citation type="submission" date="2023-05" db="EMBL/GenBank/DDBJ databases">
        <authorList>
            <consortium name="Lawrence Berkeley National Laboratory"/>
            <person name="Steindorff A."/>
            <person name="Hensen N."/>
            <person name="Bonometti L."/>
            <person name="Westerberg I."/>
            <person name="Brannstrom I.O."/>
            <person name="Guillou S."/>
            <person name="Cros-Aarteil S."/>
            <person name="Calhoun S."/>
            <person name="Haridas S."/>
            <person name="Kuo A."/>
            <person name="Mondo S."/>
            <person name="Pangilinan J."/>
            <person name="Riley R."/>
            <person name="Labutti K."/>
            <person name="Andreopoulos B."/>
            <person name="Lipzen A."/>
            <person name="Chen C."/>
            <person name="Yanf M."/>
            <person name="Daum C."/>
            <person name="Ng V."/>
            <person name="Clum A."/>
            <person name="Ohm R."/>
            <person name="Martin F."/>
            <person name="Silar P."/>
            <person name="Natvig D."/>
            <person name="Lalanne C."/>
            <person name="Gautier V."/>
            <person name="Ament-Velasquez S.L."/>
            <person name="Kruys A."/>
            <person name="Hutchinson M.I."/>
            <person name="Powell A.J."/>
            <person name="Barry K."/>
            <person name="Miller A.N."/>
            <person name="Grigoriev I.V."/>
            <person name="Debuchy R."/>
            <person name="Gladieux P."/>
            <person name="Thoren M.H."/>
            <person name="Johannesson H."/>
        </authorList>
    </citation>
    <scope>NUCLEOTIDE SEQUENCE</scope>
    <source>
        <strain evidence="1">CBS 359.72</strain>
    </source>
</reference>
<dbReference type="PANTHER" id="PTHR34144:SF5">
    <property type="entry name" value="ALPHA-1,3-MANNOSYLTRANSFERASE CMT1"/>
    <property type="match status" value="1"/>
</dbReference>